<reference evidence="2 3" key="1">
    <citation type="submission" date="2019-07" db="EMBL/GenBank/DDBJ databases">
        <title>Genomic Encyclopedia of Type Strains, Phase I: the one thousand microbial genomes (KMG-I) project.</title>
        <authorList>
            <person name="Kyrpides N."/>
        </authorList>
    </citation>
    <scope>NUCLEOTIDE SEQUENCE [LARGE SCALE GENOMIC DNA]</scope>
    <source>
        <strain evidence="2 3">DSM 375</strain>
    </source>
</reference>
<keyword evidence="3" id="KW-1185">Reference proteome</keyword>
<evidence type="ECO:0000259" key="1">
    <source>
        <dbReference type="Pfam" id="PF13166"/>
    </source>
</evidence>
<feature type="domain" description="Protein CR006 P-loop" evidence="1">
    <location>
        <begin position="140"/>
        <end position="334"/>
    </location>
</feature>
<dbReference type="OrthoDB" id="9795565at2"/>
<gene>
    <name evidence="2" type="ORF">LX59_00064</name>
</gene>
<evidence type="ECO:0000313" key="3">
    <source>
        <dbReference type="Proteomes" id="UP000319627"/>
    </source>
</evidence>
<name>A0A562J1K6_9GAMM</name>
<protein>
    <submittedName>
        <fullName evidence="2">AAA domain-containing protein</fullName>
    </submittedName>
</protein>
<sequence length="373" mass="43362">MSADFTSLDTLATHLRTELETKKFILLYAYNGTGKTRLSMAFKDIGKQGDTRDTLYFNAFTEDLFTWDNDLAGDSTRVLKMNAASCFFAGLEALEMESRIRPFLHRYVDFDFSIDYAQWTIRFSRDVLVGESTQTIDSIKVSRGEENLFIWCFFLAIVQLAMDGAEAYQWVKYIYIDDPISSLDEHNAIAVGNHLAQFLKRKDHSIKAVISSHHTLFFNVLWNELKEIDKSRKQFAPHFLSHSKKTGEYHLSYSGDTPFFHHLTLLQEIWRAKEAGKIYTHHFNALRSLLEKSSIFHGHKKFTVCIKHQEDDPDETLYSRLVNILSHGNYSFYDPVEMLPENKAHFEKILADFLEFYPFNPELTPESQEQETP</sequence>
<dbReference type="InterPro" id="IPR026866">
    <property type="entry name" value="CR006_AAA"/>
</dbReference>
<accession>A0A562J1K6</accession>
<organism evidence="2 3">
    <name type="scientific">Azomonas agilis</name>
    <dbReference type="NCBI Taxonomy" id="116849"/>
    <lineage>
        <taxon>Bacteria</taxon>
        <taxon>Pseudomonadati</taxon>
        <taxon>Pseudomonadota</taxon>
        <taxon>Gammaproteobacteria</taxon>
        <taxon>Pseudomonadales</taxon>
        <taxon>Pseudomonadaceae</taxon>
        <taxon>Azomonas</taxon>
    </lineage>
</organism>
<dbReference type="RefSeq" id="WP_144569855.1">
    <property type="nucleotide sequence ID" value="NZ_VLKG01000001.1"/>
</dbReference>
<evidence type="ECO:0000313" key="2">
    <source>
        <dbReference type="EMBL" id="TWH77161.1"/>
    </source>
</evidence>
<dbReference type="AlphaFoldDB" id="A0A562J1K6"/>
<dbReference type="Proteomes" id="UP000319627">
    <property type="component" value="Unassembled WGS sequence"/>
</dbReference>
<dbReference type="EMBL" id="VLKG01000001">
    <property type="protein sequence ID" value="TWH77161.1"/>
    <property type="molecule type" value="Genomic_DNA"/>
</dbReference>
<proteinExistence type="predicted"/>
<comment type="caution">
    <text evidence="2">The sequence shown here is derived from an EMBL/GenBank/DDBJ whole genome shotgun (WGS) entry which is preliminary data.</text>
</comment>
<dbReference type="Pfam" id="PF13166">
    <property type="entry name" value="AAA_13"/>
    <property type="match status" value="1"/>
</dbReference>